<dbReference type="Gene3D" id="6.10.250.730">
    <property type="match status" value="1"/>
</dbReference>
<keyword evidence="2" id="KW-1185">Reference proteome</keyword>
<dbReference type="Proteomes" id="UP000582090">
    <property type="component" value="Unassembled WGS sequence"/>
</dbReference>
<accession>A0A7W6CUV4</accession>
<dbReference type="RefSeq" id="WP_183900902.1">
    <property type="nucleotide sequence ID" value="NZ_JACIDW010000009.1"/>
</dbReference>
<proteinExistence type="predicted"/>
<evidence type="ECO:0000313" key="1">
    <source>
        <dbReference type="EMBL" id="MBB3965332.1"/>
    </source>
</evidence>
<reference evidence="1 2" key="1">
    <citation type="submission" date="2020-08" db="EMBL/GenBank/DDBJ databases">
        <title>Genomic Encyclopedia of Type Strains, Phase IV (KMG-IV): sequencing the most valuable type-strain genomes for metagenomic binning, comparative biology and taxonomic classification.</title>
        <authorList>
            <person name="Goeker M."/>
        </authorList>
    </citation>
    <scope>NUCLEOTIDE SEQUENCE [LARGE SCALE GENOMIC DNA]</scope>
    <source>
        <strain evidence="1 2">DSM 26575</strain>
    </source>
</reference>
<gene>
    <name evidence="1" type="ORF">GGQ67_003005</name>
</gene>
<comment type="caution">
    <text evidence="1">The sequence shown here is derived from an EMBL/GenBank/DDBJ whole genome shotgun (WGS) entry which is preliminary data.</text>
</comment>
<dbReference type="InterPro" id="IPR010385">
    <property type="entry name" value="DUF982"/>
</dbReference>
<dbReference type="Pfam" id="PF06169">
    <property type="entry name" value="DUF982"/>
    <property type="match status" value="1"/>
</dbReference>
<dbReference type="AlphaFoldDB" id="A0A7W6CUV4"/>
<evidence type="ECO:0000313" key="2">
    <source>
        <dbReference type="Proteomes" id="UP000582090"/>
    </source>
</evidence>
<dbReference type="EMBL" id="JACIDW010000009">
    <property type="protein sequence ID" value="MBB3965332.1"/>
    <property type="molecule type" value="Genomic_DNA"/>
</dbReference>
<organism evidence="1 2">
    <name type="scientific">Rhizobium metallidurans</name>
    <dbReference type="NCBI Taxonomy" id="1265931"/>
    <lineage>
        <taxon>Bacteria</taxon>
        <taxon>Pseudomonadati</taxon>
        <taxon>Pseudomonadota</taxon>
        <taxon>Alphaproteobacteria</taxon>
        <taxon>Hyphomicrobiales</taxon>
        <taxon>Rhizobiaceae</taxon>
        <taxon>Rhizobium/Agrobacterium group</taxon>
        <taxon>Rhizobium</taxon>
    </lineage>
</organism>
<evidence type="ECO:0008006" key="3">
    <source>
        <dbReference type="Google" id="ProtNLM"/>
    </source>
</evidence>
<sequence>MIPVLVACRRSGAVHTVTSTREALRLLFTAWPVSEGKAYFSALEVCDGVAIGKASPEDARLAFIAAADEAKVPYDVVPATPVSL</sequence>
<protein>
    <recommendedName>
        <fullName evidence="3">DUF982 domain-containing protein</fullName>
    </recommendedName>
</protein>
<name>A0A7W6CUV4_9HYPH</name>